<keyword evidence="4" id="KW-1185">Reference proteome</keyword>
<sequence length="222" mass="24656">MDDNKTPTGPENDQSKLSRILVVAVRVINKFLSLAIMALVGSIIVMTLAIYAAGLDPENMPENLSDYPENLRYVGYVGVAGMLALLFGALINSLIIIASLPLNRREARRQATVDPQKQMEARIARLKSALEDSANLIEELRHELVIQDDVLRKIQADADQAKKIAELDQQQAGAVRDLVAHVTEQVQSRYARRSKREQMTYFFIGLGISIPLGLLVNFLSRS</sequence>
<keyword evidence="2" id="KW-0472">Membrane</keyword>
<feature type="transmembrane region" description="Helical" evidence="2">
    <location>
        <begin position="199"/>
        <end position="219"/>
    </location>
</feature>
<dbReference type="Proteomes" id="UP001139648">
    <property type="component" value="Unassembled WGS sequence"/>
</dbReference>
<feature type="transmembrane region" description="Helical" evidence="2">
    <location>
        <begin position="31"/>
        <end position="53"/>
    </location>
</feature>
<dbReference type="AlphaFoldDB" id="A0A9X2GY12"/>
<evidence type="ECO:0000256" key="1">
    <source>
        <dbReference type="SAM" id="Coils"/>
    </source>
</evidence>
<reference evidence="3" key="1">
    <citation type="submission" date="2022-06" db="EMBL/GenBank/DDBJ databases">
        <title>Sequencing the genomes of 1000 actinobacteria strains.</title>
        <authorList>
            <person name="Klenk H.-P."/>
        </authorList>
    </citation>
    <scope>NUCLEOTIDE SEQUENCE</scope>
    <source>
        <strain evidence="3">DSM 46694</strain>
    </source>
</reference>
<feature type="coiled-coil region" evidence="1">
    <location>
        <begin position="116"/>
        <end position="143"/>
    </location>
</feature>
<protein>
    <submittedName>
        <fullName evidence="3">Gas vesicle protein</fullName>
    </submittedName>
</protein>
<proteinExistence type="predicted"/>
<name>A0A9X2GY12_9ACTN</name>
<keyword evidence="2" id="KW-1133">Transmembrane helix</keyword>
<evidence type="ECO:0000256" key="2">
    <source>
        <dbReference type="SAM" id="Phobius"/>
    </source>
</evidence>
<gene>
    <name evidence="3" type="ORF">HD597_010038</name>
</gene>
<organism evidence="3 4">
    <name type="scientific">Nonomuraea thailandensis</name>
    <dbReference type="NCBI Taxonomy" id="1188745"/>
    <lineage>
        <taxon>Bacteria</taxon>
        <taxon>Bacillati</taxon>
        <taxon>Actinomycetota</taxon>
        <taxon>Actinomycetes</taxon>
        <taxon>Streptosporangiales</taxon>
        <taxon>Streptosporangiaceae</taxon>
        <taxon>Nonomuraea</taxon>
    </lineage>
</organism>
<dbReference type="EMBL" id="JAMZEB010000002">
    <property type="protein sequence ID" value="MCP2363018.1"/>
    <property type="molecule type" value="Genomic_DNA"/>
</dbReference>
<dbReference type="RefSeq" id="WP_253754287.1">
    <property type="nucleotide sequence ID" value="NZ_BAABKA010000023.1"/>
</dbReference>
<keyword evidence="2" id="KW-0812">Transmembrane</keyword>
<feature type="transmembrane region" description="Helical" evidence="2">
    <location>
        <begin position="73"/>
        <end position="100"/>
    </location>
</feature>
<keyword evidence="1" id="KW-0175">Coiled coil</keyword>
<evidence type="ECO:0000313" key="3">
    <source>
        <dbReference type="EMBL" id="MCP2363018.1"/>
    </source>
</evidence>
<accession>A0A9X2GY12</accession>
<evidence type="ECO:0000313" key="4">
    <source>
        <dbReference type="Proteomes" id="UP001139648"/>
    </source>
</evidence>
<comment type="caution">
    <text evidence="3">The sequence shown here is derived from an EMBL/GenBank/DDBJ whole genome shotgun (WGS) entry which is preliminary data.</text>
</comment>